<sequence length="118" mass="13204">MLIKVILIVGILVVAILLIRSREGSDKKLALRRLSISVFAILAVVAILWPSITSKVALLVGVQRGADLLLYLLVIAFFASLAYQSKRAHYQQRKITRLARELAIMNAHKPDTETKLER</sequence>
<keyword evidence="1" id="KW-0472">Membrane</keyword>
<keyword evidence="1" id="KW-0812">Transmembrane</keyword>
<feature type="transmembrane region" description="Helical" evidence="1">
    <location>
        <begin position="6"/>
        <end position="22"/>
    </location>
</feature>
<keyword evidence="1" id="KW-1133">Transmembrane helix</keyword>
<evidence type="ECO:0000313" key="3">
    <source>
        <dbReference type="Proteomes" id="UP000235122"/>
    </source>
</evidence>
<dbReference type="Pfam" id="PF10066">
    <property type="entry name" value="DUF2304"/>
    <property type="match status" value="1"/>
</dbReference>
<proteinExistence type="predicted"/>
<name>A0A2I1INV1_9ACTO</name>
<gene>
    <name evidence="2" type="ORF">CYJ19_03955</name>
</gene>
<dbReference type="EMBL" id="PKKO01000002">
    <property type="protein sequence ID" value="PKY72801.1"/>
    <property type="molecule type" value="Genomic_DNA"/>
</dbReference>
<feature type="transmembrane region" description="Helical" evidence="1">
    <location>
        <begin position="34"/>
        <end position="52"/>
    </location>
</feature>
<comment type="caution">
    <text evidence="2">The sequence shown here is derived from an EMBL/GenBank/DDBJ whole genome shotgun (WGS) entry which is preliminary data.</text>
</comment>
<evidence type="ECO:0000313" key="2">
    <source>
        <dbReference type="EMBL" id="PKY72801.1"/>
    </source>
</evidence>
<keyword evidence="3" id="KW-1185">Reference proteome</keyword>
<dbReference type="STRING" id="33007.HMPREF3198_01434"/>
<dbReference type="AlphaFoldDB" id="A0A2I1INV1"/>
<organism evidence="2 3">
    <name type="scientific">Winkia neuii</name>
    <dbReference type="NCBI Taxonomy" id="33007"/>
    <lineage>
        <taxon>Bacteria</taxon>
        <taxon>Bacillati</taxon>
        <taxon>Actinomycetota</taxon>
        <taxon>Actinomycetes</taxon>
        <taxon>Actinomycetales</taxon>
        <taxon>Actinomycetaceae</taxon>
        <taxon>Winkia</taxon>
    </lineage>
</organism>
<protein>
    <submittedName>
        <fullName evidence="2">DUF2304 domain-containing protein</fullName>
    </submittedName>
</protein>
<dbReference type="RefSeq" id="WP_024330976.1">
    <property type="nucleotide sequence ID" value="NZ_JASOXK010000002.1"/>
</dbReference>
<evidence type="ECO:0000256" key="1">
    <source>
        <dbReference type="SAM" id="Phobius"/>
    </source>
</evidence>
<dbReference type="Proteomes" id="UP000235122">
    <property type="component" value="Unassembled WGS sequence"/>
</dbReference>
<accession>A0A2I1INV1</accession>
<feature type="transmembrane region" description="Helical" evidence="1">
    <location>
        <begin position="64"/>
        <end position="83"/>
    </location>
</feature>
<reference evidence="2 3" key="1">
    <citation type="submission" date="2017-12" db="EMBL/GenBank/DDBJ databases">
        <title>Phylogenetic diversity of female urinary microbiome.</title>
        <authorList>
            <person name="Thomas-White K."/>
            <person name="Wolfe A.J."/>
        </authorList>
    </citation>
    <scope>NUCLEOTIDE SEQUENCE [LARGE SCALE GENOMIC DNA]</scope>
    <source>
        <strain evidence="2 3">UMB0402</strain>
    </source>
</reference>
<dbReference type="GeneID" id="35867623"/>
<dbReference type="InterPro" id="IPR019277">
    <property type="entry name" value="DUF2304"/>
</dbReference>